<evidence type="ECO:0000313" key="4">
    <source>
        <dbReference type="Proteomes" id="UP001054889"/>
    </source>
</evidence>
<gene>
    <name evidence="3" type="primary">gb25811</name>
    <name evidence="2" type="synonym">gb25775</name>
    <name evidence="2" type="ORF">PR202_gb25775</name>
    <name evidence="3" type="ORF">PR202_gb25811</name>
</gene>
<dbReference type="Pfam" id="PF05514">
    <property type="entry name" value="HR_lesion"/>
    <property type="match status" value="2"/>
</dbReference>
<name>A0AAV5FMG5_ELECO</name>
<dbReference type="EMBL" id="BQKI01000091">
    <property type="protein sequence ID" value="GJN36876.1"/>
    <property type="molecule type" value="Genomic_DNA"/>
</dbReference>
<dbReference type="InterPro" id="IPR008637">
    <property type="entry name" value="HR_lesion"/>
</dbReference>
<accession>A0AAV5FMG5</accession>
<feature type="transmembrane region" description="Helical" evidence="1">
    <location>
        <begin position="91"/>
        <end position="123"/>
    </location>
</feature>
<dbReference type="PANTHER" id="PTHR31474">
    <property type="entry name" value="HR-LIKE LESION-INDUCER"/>
    <property type="match status" value="1"/>
</dbReference>
<dbReference type="AlphaFoldDB" id="A0AAV5FMG5"/>
<evidence type="ECO:0000313" key="2">
    <source>
        <dbReference type="EMBL" id="GJN36876.1"/>
    </source>
</evidence>
<reference evidence="3" key="2">
    <citation type="submission" date="2021-12" db="EMBL/GenBank/DDBJ databases">
        <title>Resequencing data analysis of finger millet.</title>
        <authorList>
            <person name="Hatakeyama M."/>
            <person name="Aluri S."/>
            <person name="Balachadran M.T."/>
            <person name="Sivarajan S.R."/>
            <person name="Poveda L."/>
            <person name="Shimizu-Inatsugi R."/>
            <person name="Schlapbach R."/>
            <person name="Sreeman S.M."/>
            <person name="Shimizu K.K."/>
        </authorList>
    </citation>
    <scope>NUCLEOTIDE SEQUENCE</scope>
</reference>
<keyword evidence="1" id="KW-0812">Transmembrane</keyword>
<dbReference type="Proteomes" id="UP001054889">
    <property type="component" value="Unassembled WGS sequence"/>
</dbReference>
<protein>
    <submittedName>
        <fullName evidence="3">Uncharacterized protein</fullName>
    </submittedName>
</protein>
<feature type="transmembrane region" description="Helical" evidence="1">
    <location>
        <begin position="49"/>
        <end position="71"/>
    </location>
</feature>
<dbReference type="EMBL" id="BQKI01000091">
    <property type="protein sequence ID" value="GJN36909.1"/>
    <property type="molecule type" value="Genomic_DNA"/>
</dbReference>
<feature type="transmembrane region" description="Helical" evidence="1">
    <location>
        <begin position="191"/>
        <end position="216"/>
    </location>
</feature>
<keyword evidence="1" id="KW-0472">Membrane</keyword>
<evidence type="ECO:0000256" key="1">
    <source>
        <dbReference type="SAM" id="Phobius"/>
    </source>
</evidence>
<feature type="transmembrane region" description="Helical" evidence="1">
    <location>
        <begin position="228"/>
        <end position="251"/>
    </location>
</feature>
<reference evidence="3" key="1">
    <citation type="journal article" date="2018" name="DNA Res.">
        <title>Multiple hybrid de novo genome assembly of finger millet, an orphan allotetraploid crop.</title>
        <authorList>
            <person name="Hatakeyama M."/>
            <person name="Aluri S."/>
            <person name="Balachadran M.T."/>
            <person name="Sivarajan S.R."/>
            <person name="Patrignani A."/>
            <person name="Gruter S."/>
            <person name="Poveda L."/>
            <person name="Shimizu-Inatsugi R."/>
            <person name="Baeten J."/>
            <person name="Francoijs K.J."/>
            <person name="Nataraja K.N."/>
            <person name="Reddy Y.A.N."/>
            <person name="Phadnis S."/>
            <person name="Ravikumar R.L."/>
            <person name="Schlapbach R."/>
            <person name="Sreeman S.M."/>
            <person name="Shimizu K.K."/>
        </authorList>
    </citation>
    <scope>NUCLEOTIDE SEQUENCE</scope>
</reference>
<dbReference type="PANTHER" id="PTHR31474:SF5">
    <property type="entry name" value="OS04G0181100 PROTEIN"/>
    <property type="match status" value="1"/>
</dbReference>
<proteinExistence type="predicted"/>
<evidence type="ECO:0000313" key="3">
    <source>
        <dbReference type="EMBL" id="GJN36909.1"/>
    </source>
</evidence>
<comment type="caution">
    <text evidence="3">The sequence shown here is derived from an EMBL/GenBank/DDBJ whole genome shotgun (WGS) entry which is preliminary data.</text>
</comment>
<sequence length="270" mass="29612">MNQTRATSASGFQTKHRPILPCLLPSSVLVANSPSSRERPGGREARRSAAMGFISFVGRVLFASLFLLSAYQEYAPSSSSSLRSPCPLTRAGVFIASIYSTISLAGGGLSDLALTIQVLAVWIQSFVLRWGEVSARFIEFGNDGGPAAKALKPKFNLFVKQVSKNTGLMLPHIDIKTVIAATMFLKGFGGLLFILSSSFGAILLLIYLVFITPIVYDFYNYEMESTQFVQLFFKFSQNLAFIGALLFFLGMKNSIPRRRSKGRTTKTKTN</sequence>
<keyword evidence="1" id="KW-1133">Transmembrane helix</keyword>
<keyword evidence="4" id="KW-1185">Reference proteome</keyword>
<organism evidence="3 4">
    <name type="scientific">Eleusine coracana subsp. coracana</name>
    <dbReference type="NCBI Taxonomy" id="191504"/>
    <lineage>
        <taxon>Eukaryota</taxon>
        <taxon>Viridiplantae</taxon>
        <taxon>Streptophyta</taxon>
        <taxon>Embryophyta</taxon>
        <taxon>Tracheophyta</taxon>
        <taxon>Spermatophyta</taxon>
        <taxon>Magnoliopsida</taxon>
        <taxon>Liliopsida</taxon>
        <taxon>Poales</taxon>
        <taxon>Poaceae</taxon>
        <taxon>PACMAD clade</taxon>
        <taxon>Chloridoideae</taxon>
        <taxon>Cynodonteae</taxon>
        <taxon>Eleusininae</taxon>
        <taxon>Eleusine</taxon>
    </lineage>
</organism>